<accession>A0A9W6FF18</accession>
<dbReference type="PANTHER" id="PTHR19288:SF46">
    <property type="entry name" value="HALOACID DEHALOGENASE-LIKE HYDROLASE DOMAIN-CONTAINING PROTEIN 2"/>
    <property type="match status" value="1"/>
</dbReference>
<protein>
    <recommendedName>
        <fullName evidence="1">Acid sugar phosphatase</fullName>
        <ecNumber evidence="1">3.1.3.-</ecNumber>
    </recommendedName>
</protein>
<dbReference type="Pfam" id="PF13242">
    <property type="entry name" value="Hydrolase_like"/>
    <property type="match status" value="1"/>
</dbReference>
<evidence type="ECO:0000313" key="6">
    <source>
        <dbReference type="Proteomes" id="UP001145094"/>
    </source>
</evidence>
<dbReference type="AlphaFoldDB" id="A0A9W6FF18"/>
<dbReference type="Proteomes" id="UP001145094">
    <property type="component" value="Unassembled WGS sequence"/>
</dbReference>
<dbReference type="InterPro" id="IPR036412">
    <property type="entry name" value="HAD-like_sf"/>
</dbReference>
<evidence type="ECO:0000256" key="4">
    <source>
        <dbReference type="PIRSR" id="PIRSR000915-3"/>
    </source>
</evidence>
<dbReference type="NCBIfam" id="TIGR01460">
    <property type="entry name" value="HAD-SF-IIA"/>
    <property type="match status" value="1"/>
</dbReference>
<keyword evidence="1 4" id="KW-0460">Magnesium</keyword>
<dbReference type="PIRSF" id="PIRSF000915">
    <property type="entry name" value="PGP-type_phosphatase"/>
    <property type="match status" value="1"/>
</dbReference>
<feature type="binding site" evidence="4">
    <location>
        <position position="13"/>
    </location>
    <ligand>
        <name>Mg(2+)</name>
        <dbReference type="ChEBI" id="CHEBI:18420"/>
    </ligand>
</feature>
<evidence type="ECO:0000256" key="3">
    <source>
        <dbReference type="PIRSR" id="PIRSR000915-2"/>
    </source>
</evidence>
<dbReference type="InterPro" id="IPR023214">
    <property type="entry name" value="HAD_sf"/>
</dbReference>
<comment type="cofactor">
    <cofactor evidence="4">
        <name>Mg(2+)</name>
        <dbReference type="ChEBI" id="CHEBI:18420"/>
    </cofactor>
    <text evidence="4">Divalent metal ions. Mg(2+) is the most effective.</text>
</comment>
<dbReference type="InterPro" id="IPR006357">
    <property type="entry name" value="HAD-SF_hydro_IIA"/>
</dbReference>
<evidence type="ECO:0000256" key="2">
    <source>
        <dbReference type="PIRSR" id="PIRSR000915-1"/>
    </source>
</evidence>
<dbReference type="PANTHER" id="PTHR19288">
    <property type="entry name" value="4-NITROPHENYLPHOSPHATASE-RELATED"/>
    <property type="match status" value="1"/>
</dbReference>
<dbReference type="GO" id="GO:0016791">
    <property type="term" value="F:phosphatase activity"/>
    <property type="evidence" value="ECO:0007669"/>
    <property type="project" value="TreeGrafter"/>
</dbReference>
<evidence type="ECO:0000256" key="1">
    <source>
        <dbReference type="PIRNR" id="PIRNR000915"/>
    </source>
</evidence>
<reference evidence="5" key="1">
    <citation type="submission" date="2022-11" db="EMBL/GenBank/DDBJ databases">
        <title>Draft genome sequence of Sellimonas catena strain 18CBH55.</title>
        <authorList>
            <person name="Hisatomi A."/>
            <person name="Ohkuma M."/>
            <person name="Sakamoto M."/>
        </authorList>
    </citation>
    <scope>NUCLEOTIDE SEQUENCE</scope>
    <source>
        <strain evidence="5">18CBH55</strain>
    </source>
</reference>
<comment type="similarity">
    <text evidence="1">Belongs to the HAD-like hydrolase superfamily. NagD family.</text>
</comment>
<proteinExistence type="inferred from homology"/>
<organism evidence="5 6">
    <name type="scientific">Sellimonas catena</name>
    <dbReference type="NCBI Taxonomy" id="2994035"/>
    <lineage>
        <taxon>Bacteria</taxon>
        <taxon>Bacillati</taxon>
        <taxon>Bacillota</taxon>
        <taxon>Clostridia</taxon>
        <taxon>Lachnospirales</taxon>
        <taxon>Lachnospiraceae</taxon>
        <taxon>Sellimonas</taxon>
    </lineage>
</organism>
<feature type="binding site" evidence="4">
    <location>
        <position position="11"/>
    </location>
    <ligand>
        <name>Mg(2+)</name>
        <dbReference type="ChEBI" id="CHEBI:18420"/>
    </ligand>
</feature>
<comment type="function">
    <text evidence="1">Catalyzes the dephosphorylation of 2-6 carbon acid sugars in vitro.</text>
</comment>
<feature type="binding site" evidence="3">
    <location>
        <position position="186"/>
    </location>
    <ligand>
        <name>substrate</name>
    </ligand>
</feature>
<dbReference type="GO" id="GO:0046872">
    <property type="term" value="F:metal ion binding"/>
    <property type="evidence" value="ECO:0007669"/>
    <property type="project" value="UniProtKB-KW"/>
</dbReference>
<reference evidence="5" key="2">
    <citation type="submission" date="2022-11" db="EMBL/GenBank/DDBJ databases">
        <title>Draft genome sequence of Sellimonas catena strain 18CBH55.</title>
        <authorList>
            <person name="Atsushi H."/>
            <person name="Moriya O."/>
            <person name="Mitsuo S."/>
        </authorList>
    </citation>
    <scope>NUCLEOTIDE SEQUENCE</scope>
    <source>
        <strain evidence="5">18CBH55</strain>
    </source>
</reference>
<feature type="active site" description="Proton donor" evidence="2">
    <location>
        <position position="13"/>
    </location>
</feature>
<feature type="binding site" evidence="4">
    <location>
        <position position="211"/>
    </location>
    <ligand>
        <name>Mg(2+)</name>
        <dbReference type="ChEBI" id="CHEBI:18420"/>
    </ligand>
</feature>
<dbReference type="RefSeq" id="WP_281844589.1">
    <property type="nucleotide sequence ID" value="NZ_BSCH01000004.1"/>
</dbReference>
<feature type="active site" description="Nucleophile" evidence="2">
    <location>
        <position position="11"/>
    </location>
</feature>
<dbReference type="Gene3D" id="3.40.50.1000">
    <property type="entry name" value="HAD superfamily/HAD-like"/>
    <property type="match status" value="2"/>
</dbReference>
<keyword evidence="1 4" id="KW-0479">Metal-binding</keyword>
<dbReference type="Pfam" id="PF13344">
    <property type="entry name" value="Hydrolase_6"/>
    <property type="match status" value="1"/>
</dbReference>
<reference evidence="5" key="3">
    <citation type="journal article" date="2023" name="Int. J. Syst. Evol. Microbiol.">
        <title>Sellimonas catena sp. nov., isolated from human faeces.</title>
        <authorList>
            <person name="Hisatomi A."/>
            <person name="Ohkuma M."/>
            <person name="Sakamoto M."/>
        </authorList>
    </citation>
    <scope>NUCLEOTIDE SEQUENCE</scope>
    <source>
        <strain evidence="5">18CBH55</strain>
    </source>
</reference>
<comment type="caution">
    <text evidence="5">The sequence shown here is derived from an EMBL/GenBank/DDBJ whole genome shotgun (WGS) entry which is preliminary data.</text>
</comment>
<sequence length="272" mass="30646">MLKEKKYFLFDIDGTLAVGETLYDGTKELLEWIERKGGRSFYITNNSTKSRKDYVDKFARWGIEASEEQFMTASYAACLYMKEHYAGKKVFVLGTPSFVEELKGFGVQVTEEAEQDVTCVLAGFDDTLRYEKLEKACKLLFREEVDFLGTNPDLRCPAPFGFIPDCGAICGMIRDTVGREPYFIGKPNRVIADLCAEQCRGSSEEFLVVGDRLYTDIACGINAGMETAVVYTGEADEEEVRTSIWKPDYCFDTIRDLYEAVKAAVETGEKAE</sequence>
<dbReference type="SUPFAM" id="SSF56784">
    <property type="entry name" value="HAD-like"/>
    <property type="match status" value="1"/>
</dbReference>
<dbReference type="EMBL" id="BSCH01000004">
    <property type="protein sequence ID" value="GLG89466.1"/>
    <property type="molecule type" value="Genomic_DNA"/>
</dbReference>
<gene>
    <name evidence="5" type="ORF">Selli2_08930</name>
</gene>
<dbReference type="EC" id="3.1.3.-" evidence="1"/>
<name>A0A9W6FF18_9FIRM</name>
<dbReference type="GO" id="GO:0005737">
    <property type="term" value="C:cytoplasm"/>
    <property type="evidence" value="ECO:0007669"/>
    <property type="project" value="TreeGrafter"/>
</dbReference>
<evidence type="ECO:0000313" key="5">
    <source>
        <dbReference type="EMBL" id="GLG89466.1"/>
    </source>
</evidence>